<dbReference type="EMBL" id="QZXA01000022">
    <property type="protein sequence ID" value="RJT28366.1"/>
    <property type="molecule type" value="Genomic_DNA"/>
</dbReference>
<sequence>MVAWLSLQSLAFAQPVPPKPDDVISGCVAIEAYGGNGNGSTDSLAAWNSAISHFGNRPICISFGLGTYRFSGPATAKPGVGSSIAVHGAGPNVTKIVFTGTTAGFNFTLSNEEAIQMDNMAVLSATANDHDAIAVTSSDCGGSKQSSRFSNLTIEGTGSFPFRNHWGRGLTLNNLSFVDVDSVDFFGENGSSMQGIFATGNATSHCYAFNMMVSKSNFINTANGISLGTLFQGLFVTQSNFLNGEAGIVVPAAESEVDQINISDSSFDVKGDTIATFSPIVGLYVTHNTIEIPKSGSGVHINGGGDQFVIAENNIFNPFGKSSGSGVIVDSAANFGNITGNVYQYLRVANSLGASSSGWNIQSNAYGSKISKWNINSGKRNKVGGGSP</sequence>
<protein>
    <submittedName>
        <fullName evidence="1">Uncharacterized protein</fullName>
    </submittedName>
</protein>
<reference evidence="1 2" key="1">
    <citation type="submission" date="2018-09" db="EMBL/GenBank/DDBJ databases">
        <title>Mesorhizobium carmichaelinearum sp. nov. isolated from Carmichaelinea spp. root nodules in New Zealand.</title>
        <authorList>
            <person name="De Meyer S.E."/>
        </authorList>
    </citation>
    <scope>NUCLEOTIDE SEQUENCE [LARGE SCALE GENOMIC DNA]</scope>
    <source>
        <strain evidence="1 2">LMG 28313</strain>
    </source>
</reference>
<dbReference type="Gene3D" id="2.160.20.10">
    <property type="entry name" value="Single-stranded right-handed beta-helix, Pectin lyase-like"/>
    <property type="match status" value="1"/>
</dbReference>
<evidence type="ECO:0000313" key="1">
    <source>
        <dbReference type="EMBL" id="RJT28366.1"/>
    </source>
</evidence>
<gene>
    <name evidence="1" type="ORF">D3242_32650</name>
</gene>
<dbReference type="Proteomes" id="UP000275530">
    <property type="component" value="Unassembled WGS sequence"/>
</dbReference>
<organism evidence="1 2">
    <name type="scientific">Mesorhizobium jarvisii</name>
    <dbReference type="NCBI Taxonomy" id="1777867"/>
    <lineage>
        <taxon>Bacteria</taxon>
        <taxon>Pseudomonadati</taxon>
        <taxon>Pseudomonadota</taxon>
        <taxon>Alphaproteobacteria</taxon>
        <taxon>Hyphomicrobiales</taxon>
        <taxon>Phyllobacteriaceae</taxon>
        <taxon>Mesorhizobium</taxon>
    </lineage>
</organism>
<evidence type="ECO:0000313" key="2">
    <source>
        <dbReference type="Proteomes" id="UP000275530"/>
    </source>
</evidence>
<name>A0A6M7TIU8_9HYPH</name>
<dbReference type="SUPFAM" id="SSF51126">
    <property type="entry name" value="Pectin lyase-like"/>
    <property type="match status" value="1"/>
</dbReference>
<proteinExistence type="predicted"/>
<dbReference type="InterPro" id="IPR011050">
    <property type="entry name" value="Pectin_lyase_fold/virulence"/>
</dbReference>
<dbReference type="AlphaFoldDB" id="A0A6M7TIU8"/>
<keyword evidence="2" id="KW-1185">Reference proteome</keyword>
<comment type="caution">
    <text evidence="1">The sequence shown here is derived from an EMBL/GenBank/DDBJ whole genome shotgun (WGS) entry which is preliminary data.</text>
</comment>
<accession>A0A6M7TIU8</accession>
<dbReference type="InterPro" id="IPR012334">
    <property type="entry name" value="Pectin_lyas_fold"/>
</dbReference>